<dbReference type="SUPFAM" id="SSF53041">
    <property type="entry name" value="Resolvase-like"/>
    <property type="match status" value="1"/>
</dbReference>
<dbReference type="InterPro" id="IPR006119">
    <property type="entry name" value="Resolv_N"/>
</dbReference>
<organism evidence="1 2">
    <name type="scientific">Anaerocolumna cellulosilytica</name>
    <dbReference type="NCBI Taxonomy" id="433286"/>
    <lineage>
        <taxon>Bacteria</taxon>
        <taxon>Bacillati</taxon>
        <taxon>Bacillota</taxon>
        <taxon>Clostridia</taxon>
        <taxon>Lachnospirales</taxon>
        <taxon>Lachnospiraceae</taxon>
        <taxon>Anaerocolumna</taxon>
    </lineage>
</organism>
<dbReference type="PROSITE" id="PS51737">
    <property type="entry name" value="RECOMBINASE_DNA_BIND"/>
    <property type="match status" value="1"/>
</dbReference>
<reference evidence="1 2" key="1">
    <citation type="journal article" date="2016" name="Int. J. Syst. Evol. Microbiol.">
        <title>Descriptions of Anaerotaenia torta gen. nov., sp. nov. and Anaerocolumna cellulosilytica gen. nov., sp. nov. isolated from a methanogenic reactor of cattle waste.</title>
        <authorList>
            <person name="Uek A."/>
            <person name="Ohtaki Y."/>
            <person name="Kaku N."/>
            <person name="Ueki K."/>
        </authorList>
    </citation>
    <scope>NUCLEOTIDE SEQUENCE [LARGE SCALE GENOMIC DNA]</scope>
    <source>
        <strain evidence="1 2">SN021</strain>
    </source>
</reference>
<protein>
    <submittedName>
        <fullName evidence="1">Recombinase</fullName>
    </submittedName>
</protein>
<dbReference type="InterPro" id="IPR025827">
    <property type="entry name" value="Zn_ribbon_recom_dom"/>
</dbReference>
<accession>A0A6S6RAS2</accession>
<dbReference type="PANTHER" id="PTHR30461:SF23">
    <property type="entry name" value="DNA RECOMBINASE-RELATED"/>
    <property type="match status" value="1"/>
</dbReference>
<dbReference type="EMBL" id="AP023367">
    <property type="protein sequence ID" value="BCJ95941.1"/>
    <property type="molecule type" value="Genomic_DNA"/>
</dbReference>
<keyword evidence="2" id="KW-1185">Reference proteome</keyword>
<dbReference type="AlphaFoldDB" id="A0A6S6RAS2"/>
<dbReference type="Gene3D" id="3.90.1750.20">
    <property type="entry name" value="Putative Large Serine Recombinase, Chain B, Domain 2"/>
    <property type="match status" value="1"/>
</dbReference>
<dbReference type="Pfam" id="PF00239">
    <property type="entry name" value="Resolvase"/>
    <property type="match status" value="1"/>
</dbReference>
<proteinExistence type="predicted"/>
<dbReference type="InterPro" id="IPR050639">
    <property type="entry name" value="SSR_resolvase"/>
</dbReference>
<dbReference type="PANTHER" id="PTHR30461">
    <property type="entry name" value="DNA-INVERTASE FROM LAMBDOID PROPHAGE"/>
    <property type="match status" value="1"/>
</dbReference>
<dbReference type="Pfam" id="PF07508">
    <property type="entry name" value="Recombinase"/>
    <property type="match status" value="1"/>
</dbReference>
<name>A0A6S6RAS2_9FIRM</name>
<dbReference type="Pfam" id="PF13408">
    <property type="entry name" value="Zn_ribbon_recom"/>
    <property type="match status" value="1"/>
</dbReference>
<sequence>MVSIEKAAIYCRLSKEDKDKLNQGDESASIQNQKMLLVDYAIEHQFAIHEVYVDDDYTGLDSDRPAFNRLLKDAKNGLFHTIICKTQSRFTRDMELVEKYLHGLFPVLGIRFIGVADYADTNVKGNKKARQINGLINEWYCEDLSENIRCVFKTKMEKGQFLGSYAPYGYSKDPADYHRLVIDEEAAGVVRKIFSYAVQGLGNRQICDRLYEEKIITPTEYKKKQGFHYENPASDIGYGKSGIWGTSTIRKILSNRVYIGDMVQGREKKVSYKSKKVVHLPESEWVIVTGCHEPIVDKETYTLVQELRKSRRYARTVEEDGIKHASLLAGKVRCKDCGSTLTRCNGDTKYVRLYCQLYKRTKKEQCSPHAIGYVSIIKILDEKIRYMIKEHLQFNKVEEYLTFEQDNNRLYQNKRQELSKLDENLRRTKHALASLYVDKTNQIISQEEYLLLKENLNQQLLEFTQNMDKTEKELKDLLLVHESKEKKKDLIRKYADFESLNSEIVNEFVDFIEIGDKDDEKNQEIIIHWRF</sequence>
<dbReference type="Gene3D" id="3.40.50.1390">
    <property type="entry name" value="Resolvase, N-terminal catalytic domain"/>
    <property type="match status" value="1"/>
</dbReference>
<dbReference type="Pfam" id="PF14287">
    <property type="entry name" value="DUF4368"/>
    <property type="match status" value="1"/>
</dbReference>
<dbReference type="GO" id="GO:0000150">
    <property type="term" value="F:DNA strand exchange activity"/>
    <property type="evidence" value="ECO:0007669"/>
    <property type="project" value="InterPro"/>
</dbReference>
<gene>
    <name evidence="1" type="ORF">acsn021_35100</name>
</gene>
<dbReference type="KEGG" id="acel:acsn021_35100"/>
<dbReference type="GO" id="GO:0003677">
    <property type="term" value="F:DNA binding"/>
    <property type="evidence" value="ECO:0007669"/>
    <property type="project" value="InterPro"/>
</dbReference>
<dbReference type="InterPro" id="IPR025378">
    <property type="entry name" value="DUF4368"/>
</dbReference>
<dbReference type="RefSeq" id="WP_184092334.1">
    <property type="nucleotide sequence ID" value="NZ_AP023367.1"/>
</dbReference>
<evidence type="ECO:0000313" key="2">
    <source>
        <dbReference type="Proteomes" id="UP000515561"/>
    </source>
</evidence>
<dbReference type="SMART" id="SM00857">
    <property type="entry name" value="Resolvase"/>
    <property type="match status" value="1"/>
</dbReference>
<evidence type="ECO:0000313" key="1">
    <source>
        <dbReference type="EMBL" id="BCJ95941.1"/>
    </source>
</evidence>
<dbReference type="Proteomes" id="UP000515561">
    <property type="component" value="Chromosome"/>
</dbReference>
<dbReference type="InterPro" id="IPR038109">
    <property type="entry name" value="DNA_bind_recomb_sf"/>
</dbReference>
<dbReference type="InterPro" id="IPR036162">
    <property type="entry name" value="Resolvase-like_N_sf"/>
</dbReference>
<dbReference type="InterPro" id="IPR011109">
    <property type="entry name" value="DNA_bind_recombinase_dom"/>
</dbReference>